<keyword evidence="1" id="KW-0812">Transmembrane</keyword>
<evidence type="ECO:0000313" key="3">
    <source>
        <dbReference type="Proteomes" id="UP001314205"/>
    </source>
</evidence>
<feature type="transmembrane region" description="Helical" evidence="1">
    <location>
        <begin position="21"/>
        <end position="46"/>
    </location>
</feature>
<dbReference type="EMBL" id="CAVLGL010000089">
    <property type="protein sequence ID" value="CAK1593999.1"/>
    <property type="molecule type" value="Genomic_DNA"/>
</dbReference>
<gene>
    <name evidence="2" type="ORF">PARMNEM_LOCUS13699</name>
</gene>
<keyword evidence="1" id="KW-0472">Membrane</keyword>
<protein>
    <submittedName>
        <fullName evidence="2">Uncharacterized protein</fullName>
    </submittedName>
</protein>
<feature type="transmembrane region" description="Helical" evidence="1">
    <location>
        <begin position="175"/>
        <end position="196"/>
    </location>
</feature>
<keyword evidence="1" id="KW-1133">Transmembrane helix</keyword>
<sequence>MEVVRSKFSCLNSRAMCLVIGYLHLLSTSLNIACHLLLVSIVSGGFQCDIDANSLLAVDWQWLDPILFFLNLGTHGFYPFPIIITRGVSSYVKYMPISDQRKCYPGMLHVSLNDVLNFLVNVIWLRLVITFIAASHKRDPERMRMFYGLSIVKLAAQVIYLAFQPITLITAEDFWLWIILDICIQALFLIIMNICIRLLRAEKSQPINDQPPSYVECLINTPIQTQNVKKEPENVLPIEDNKNQSPAVLPI</sequence>
<proteinExistence type="predicted"/>
<accession>A0AAV1LG36</accession>
<evidence type="ECO:0000313" key="2">
    <source>
        <dbReference type="EMBL" id="CAK1593999.1"/>
    </source>
</evidence>
<reference evidence="2 3" key="1">
    <citation type="submission" date="2023-11" db="EMBL/GenBank/DDBJ databases">
        <authorList>
            <person name="Hedman E."/>
            <person name="Englund M."/>
            <person name="Stromberg M."/>
            <person name="Nyberg Akerstrom W."/>
            <person name="Nylinder S."/>
            <person name="Jareborg N."/>
            <person name="Kallberg Y."/>
            <person name="Kronander E."/>
        </authorList>
    </citation>
    <scope>NUCLEOTIDE SEQUENCE [LARGE SCALE GENOMIC DNA]</scope>
</reference>
<comment type="caution">
    <text evidence="2">The sequence shown here is derived from an EMBL/GenBank/DDBJ whole genome shotgun (WGS) entry which is preliminary data.</text>
</comment>
<evidence type="ECO:0000256" key="1">
    <source>
        <dbReference type="SAM" id="Phobius"/>
    </source>
</evidence>
<dbReference type="Proteomes" id="UP001314205">
    <property type="component" value="Unassembled WGS sequence"/>
</dbReference>
<name>A0AAV1LG36_9NEOP</name>
<feature type="transmembrane region" description="Helical" evidence="1">
    <location>
        <begin position="146"/>
        <end position="163"/>
    </location>
</feature>
<organism evidence="2 3">
    <name type="scientific">Parnassius mnemosyne</name>
    <name type="common">clouded apollo</name>
    <dbReference type="NCBI Taxonomy" id="213953"/>
    <lineage>
        <taxon>Eukaryota</taxon>
        <taxon>Metazoa</taxon>
        <taxon>Ecdysozoa</taxon>
        <taxon>Arthropoda</taxon>
        <taxon>Hexapoda</taxon>
        <taxon>Insecta</taxon>
        <taxon>Pterygota</taxon>
        <taxon>Neoptera</taxon>
        <taxon>Endopterygota</taxon>
        <taxon>Lepidoptera</taxon>
        <taxon>Glossata</taxon>
        <taxon>Ditrysia</taxon>
        <taxon>Papilionoidea</taxon>
        <taxon>Papilionidae</taxon>
        <taxon>Parnassiinae</taxon>
        <taxon>Parnassini</taxon>
        <taxon>Parnassius</taxon>
        <taxon>Driopa</taxon>
    </lineage>
</organism>
<keyword evidence="3" id="KW-1185">Reference proteome</keyword>
<dbReference type="AlphaFoldDB" id="A0AAV1LG36"/>